<evidence type="ECO:0000313" key="10">
    <source>
        <dbReference type="EMBL" id="KAE9319724.1"/>
    </source>
</evidence>
<evidence type="ECO:0000313" key="15">
    <source>
        <dbReference type="Proteomes" id="UP000440732"/>
    </source>
</evidence>
<evidence type="ECO:0000313" key="12">
    <source>
        <dbReference type="Proteomes" id="UP000433483"/>
    </source>
</evidence>
<evidence type="ECO:0000313" key="5">
    <source>
        <dbReference type="EMBL" id="KAE9126858.1"/>
    </source>
</evidence>
<keyword evidence="12" id="KW-1185">Reference proteome</keyword>
<evidence type="ECO:0000313" key="9">
    <source>
        <dbReference type="EMBL" id="KAE9296705.1"/>
    </source>
</evidence>
<organism evidence="7 12">
    <name type="scientific">Phytophthora fragariae</name>
    <dbReference type="NCBI Taxonomy" id="53985"/>
    <lineage>
        <taxon>Eukaryota</taxon>
        <taxon>Sar</taxon>
        <taxon>Stramenopiles</taxon>
        <taxon>Oomycota</taxon>
        <taxon>Peronosporomycetes</taxon>
        <taxon>Peronosporales</taxon>
        <taxon>Peronosporaceae</taxon>
        <taxon>Phytophthora</taxon>
    </lineage>
</organism>
<dbReference type="EMBL" id="QXGE01000219">
    <property type="protein sequence ID" value="KAE9319724.1"/>
    <property type="molecule type" value="Genomic_DNA"/>
</dbReference>
<evidence type="ECO:0000313" key="8">
    <source>
        <dbReference type="EMBL" id="KAE9244972.1"/>
    </source>
</evidence>
<comment type="caution">
    <text evidence="7">The sequence shown here is derived from an EMBL/GenBank/DDBJ whole genome shotgun (WGS) entry which is preliminary data.</text>
</comment>
<name>A0A6A3YQL8_9STRA</name>
<dbReference type="EMBL" id="QXGF01000075">
    <property type="protein sequence ID" value="KAE8947622.1"/>
    <property type="molecule type" value="Genomic_DNA"/>
</dbReference>
<feature type="compositionally biased region" description="Basic and acidic residues" evidence="1">
    <location>
        <begin position="25"/>
        <end position="45"/>
    </location>
</feature>
<evidence type="ECO:0000313" key="16">
    <source>
        <dbReference type="Proteomes" id="UP000441208"/>
    </source>
</evidence>
<evidence type="ECO:0000313" key="2">
    <source>
        <dbReference type="EMBL" id="KAE8947622.1"/>
    </source>
</evidence>
<dbReference type="Proteomes" id="UP000437068">
    <property type="component" value="Unassembled WGS sequence"/>
</dbReference>
<dbReference type="EMBL" id="QXFW01000800">
    <property type="protein sequence ID" value="KAE9002727.1"/>
    <property type="molecule type" value="Genomic_DNA"/>
</dbReference>
<proteinExistence type="predicted"/>
<dbReference type="Proteomes" id="UP000488956">
    <property type="component" value="Unassembled WGS sequence"/>
</dbReference>
<dbReference type="EMBL" id="QXGB01000269">
    <property type="protein sequence ID" value="KAE9221807.1"/>
    <property type="molecule type" value="Genomic_DNA"/>
</dbReference>
<dbReference type="Proteomes" id="UP000429523">
    <property type="component" value="Unassembled WGS sequence"/>
</dbReference>
<feature type="region of interest" description="Disordered" evidence="1">
    <location>
        <begin position="1"/>
        <end position="74"/>
    </location>
</feature>
<evidence type="ECO:0000313" key="18">
    <source>
        <dbReference type="Proteomes" id="UP000486351"/>
    </source>
</evidence>
<dbReference type="EMBL" id="QXFY01002485">
    <property type="protein sequence ID" value="KAE9296705.1"/>
    <property type="molecule type" value="Genomic_DNA"/>
</dbReference>
<dbReference type="EMBL" id="QXGA01000222">
    <property type="protein sequence ID" value="KAE9149790.1"/>
    <property type="molecule type" value="Genomic_DNA"/>
</dbReference>
<evidence type="ECO:0000313" key="6">
    <source>
        <dbReference type="EMBL" id="KAE9149790.1"/>
    </source>
</evidence>
<evidence type="ECO:0000313" key="17">
    <source>
        <dbReference type="Proteomes" id="UP000460718"/>
    </source>
</evidence>
<dbReference type="EMBL" id="QXGD01000278">
    <property type="protein sequence ID" value="KAE9244972.1"/>
    <property type="molecule type" value="Genomic_DNA"/>
</dbReference>
<dbReference type="EMBL" id="QXFX01000185">
    <property type="protein sequence ID" value="KAE9126858.1"/>
    <property type="molecule type" value="Genomic_DNA"/>
</dbReference>
<evidence type="ECO:0000313" key="14">
    <source>
        <dbReference type="Proteomes" id="UP000440367"/>
    </source>
</evidence>
<accession>A0A6A3YQL8</accession>
<evidence type="ECO:0000313" key="11">
    <source>
        <dbReference type="Proteomes" id="UP000429523"/>
    </source>
</evidence>
<reference evidence="11 12" key="1">
    <citation type="submission" date="2018-08" db="EMBL/GenBank/DDBJ databases">
        <title>Genomic investigation of the strawberry pathogen Phytophthora fragariae indicates pathogenicity is determined by transcriptional variation in three key races.</title>
        <authorList>
            <person name="Adams T.M."/>
            <person name="Armitage A.D."/>
            <person name="Sobczyk M.K."/>
            <person name="Bates H.J."/>
            <person name="Dunwell J.M."/>
            <person name="Nellist C.F."/>
            <person name="Harrison R.J."/>
        </authorList>
    </citation>
    <scope>NUCLEOTIDE SEQUENCE [LARGE SCALE GENOMIC DNA]</scope>
    <source>
        <strain evidence="10 13">A4</strain>
        <strain evidence="8 14">BC-1</strain>
        <strain evidence="7 12">NOV-27</strain>
        <strain evidence="6 15">NOV-5</strain>
        <strain evidence="4 16">NOV-71</strain>
        <strain evidence="9 18">NOV-77</strain>
        <strain evidence="2 11">NOV-9</strain>
        <strain evidence="5 19">ONT-3</strain>
        <strain evidence="3 17">SCRP245</strain>
    </source>
</reference>
<sequence>MVQRLHRKKEKPEKKELAQEGPTKGVEREVTGKALTKESGGDEKALTSQIGSCEAEEARVGVGRGLPSKAKTVS</sequence>
<dbReference type="Proteomes" id="UP000440367">
    <property type="component" value="Unassembled WGS sequence"/>
</dbReference>
<protein>
    <submittedName>
        <fullName evidence="7">Uncharacterized protein</fullName>
    </submittedName>
</protein>
<dbReference type="Proteomes" id="UP000441208">
    <property type="component" value="Unassembled WGS sequence"/>
</dbReference>
<gene>
    <name evidence="10" type="ORF">PF001_g5746</name>
    <name evidence="8" type="ORF">PF002_g7476</name>
    <name evidence="7" type="ORF">PF005_g6947</name>
    <name evidence="6" type="ORF">PF006_g5761</name>
    <name evidence="4" type="ORF">PF007_g7403</name>
    <name evidence="9" type="ORF">PF008_g23931</name>
    <name evidence="2" type="ORF">PF009_g2778</name>
    <name evidence="5" type="ORF">PF010_g5118</name>
    <name evidence="3" type="ORF">PF011_g13182</name>
</gene>
<dbReference type="Proteomes" id="UP000460718">
    <property type="component" value="Unassembled WGS sequence"/>
</dbReference>
<dbReference type="Proteomes" id="UP000440732">
    <property type="component" value="Unassembled WGS sequence"/>
</dbReference>
<dbReference type="Proteomes" id="UP000486351">
    <property type="component" value="Unassembled WGS sequence"/>
</dbReference>
<evidence type="ECO:0000313" key="3">
    <source>
        <dbReference type="EMBL" id="KAE9002727.1"/>
    </source>
</evidence>
<dbReference type="AlphaFoldDB" id="A0A6A3YQL8"/>
<evidence type="ECO:0000313" key="7">
    <source>
        <dbReference type="EMBL" id="KAE9221807.1"/>
    </source>
</evidence>
<evidence type="ECO:0000313" key="4">
    <source>
        <dbReference type="EMBL" id="KAE9122551.1"/>
    </source>
</evidence>
<evidence type="ECO:0000313" key="19">
    <source>
        <dbReference type="Proteomes" id="UP000488956"/>
    </source>
</evidence>
<evidence type="ECO:0000313" key="13">
    <source>
        <dbReference type="Proteomes" id="UP000437068"/>
    </source>
</evidence>
<dbReference type="EMBL" id="QXFZ01000294">
    <property type="protein sequence ID" value="KAE9122551.1"/>
    <property type="molecule type" value="Genomic_DNA"/>
</dbReference>
<dbReference type="Proteomes" id="UP000433483">
    <property type="component" value="Unassembled WGS sequence"/>
</dbReference>
<evidence type="ECO:0000256" key="1">
    <source>
        <dbReference type="SAM" id="MobiDB-lite"/>
    </source>
</evidence>